<keyword evidence="3" id="KW-1185">Reference proteome</keyword>
<dbReference type="OrthoDB" id="3052275at2759"/>
<dbReference type="HOGENOM" id="CLU_307185_0_0_1"/>
<name>W4KAQ5_HETIT</name>
<dbReference type="EMBL" id="KI925458">
    <property type="protein sequence ID" value="ETW82166.1"/>
    <property type="molecule type" value="Genomic_DNA"/>
</dbReference>
<protein>
    <submittedName>
        <fullName evidence="2">Uncharacterized protein</fullName>
    </submittedName>
</protein>
<dbReference type="GeneID" id="20674195"/>
<sequence>MPELSKAMDITFPKWLDDFGIKETGGSRYEDKVPPTLSPLALGPHYWLFEQRQDWGYDGRAGLSIHEIMKTIQSHDMYDVQPIDIPEDWKARLISAQNEQPDSVASLLHSCICEYLDGMNTIWPIVLYKPRADFSTIPYPLPNLTLHQVQDPDLAFYSVEWTILKIFSKGHPGATRYRELGLRSFFDTILPAVCYQIRGCEVLRSMSIAFPQYSSDFGSSTCPDYACRPTRDNLPNGLPNGFTPILFAAHHVENLKRFEHAEISCVRPGPPERMPDRSQGLVELAKIFQPSLQLLVMHLTKAHCLDGKWDPEWNPIVSSDSKKPPIPRKFFFFGMNYSQLDCIVYAFFPRYKVNSEGRLEWGFCAYEAYTPQPTEGSTRSSEFNGIPPNWSISSKNTRSPYETFLSQRNDDLQCHLKPLQLPAMMSSSRDDEYWKRLNVESGMKTWQDAHGVLWRVMRGEAAEGSQSALHASNVGQLSLVSQYGWRFFLSNDSNIQLLGLDRRTVHTSFHQVLHHAIFILKAVQEHTLLIPDTWPNFDETLDIENGKEVVRAPMRVYPQSLEKKLPAGTFSVTEINDSQNSPETEVASLTSGVITLGLWDGENDSDEQLDVAFTMLQNCLLPGNHKATSELGVERVIGPIVEGASYVKNSKVLSGKSVKMTLILGCFGSYSSSDLCTRMELIADPGSPDLSILYPVVFGADAKETLGNHKEDRNAGKAKGKSQKRDANVGLEEGSINSSVAKLLDGTLKIFIAHLCETEESRIPDAVKEGWHMLSEEEITRAKVKAVEWEKLELKPKPRLKIPKCMFVNGIGYDYVGFTVYVYYPVLHVRAGHPEWELNCVQVVPSFEDVFIRYSPPRRINAFNVLLAMRRHARFLVQTLRGSQDRLRLPNEFIKLARMTEDEEAKKGKRGKPAPKHADTPLENARMKKSTATGGKGATSKAKKPKKSDDDGNYISTSNITLDDRYDVPKTRKIAVNYKESSGGESDLITLSVMTQRARKRRNRWSGGNMCYSSEPCTAVSYRAAHRN</sequence>
<reference evidence="2 3" key="1">
    <citation type="journal article" date="2012" name="New Phytol.">
        <title>Insight into trade-off between wood decay and parasitism from the genome of a fungal forest pathogen.</title>
        <authorList>
            <person name="Olson A."/>
            <person name="Aerts A."/>
            <person name="Asiegbu F."/>
            <person name="Belbahri L."/>
            <person name="Bouzid O."/>
            <person name="Broberg A."/>
            <person name="Canback B."/>
            <person name="Coutinho P.M."/>
            <person name="Cullen D."/>
            <person name="Dalman K."/>
            <person name="Deflorio G."/>
            <person name="van Diepen L.T."/>
            <person name="Dunand C."/>
            <person name="Duplessis S."/>
            <person name="Durling M."/>
            <person name="Gonthier P."/>
            <person name="Grimwood J."/>
            <person name="Fossdal C.G."/>
            <person name="Hansson D."/>
            <person name="Henrissat B."/>
            <person name="Hietala A."/>
            <person name="Himmelstrand K."/>
            <person name="Hoffmeister D."/>
            <person name="Hogberg N."/>
            <person name="James T.Y."/>
            <person name="Karlsson M."/>
            <person name="Kohler A."/>
            <person name="Kues U."/>
            <person name="Lee Y.H."/>
            <person name="Lin Y.C."/>
            <person name="Lind M."/>
            <person name="Lindquist E."/>
            <person name="Lombard V."/>
            <person name="Lucas S."/>
            <person name="Lunden K."/>
            <person name="Morin E."/>
            <person name="Murat C."/>
            <person name="Park J."/>
            <person name="Raffaello T."/>
            <person name="Rouze P."/>
            <person name="Salamov A."/>
            <person name="Schmutz J."/>
            <person name="Solheim H."/>
            <person name="Stahlberg J."/>
            <person name="Velez H."/>
            <person name="de Vries R.P."/>
            <person name="Wiebenga A."/>
            <person name="Woodward S."/>
            <person name="Yakovlev I."/>
            <person name="Garbelotto M."/>
            <person name="Martin F."/>
            <person name="Grigoriev I.V."/>
            <person name="Stenlid J."/>
        </authorList>
    </citation>
    <scope>NUCLEOTIDE SEQUENCE [LARGE SCALE GENOMIC DNA]</scope>
    <source>
        <strain evidence="2 3">TC 32-1</strain>
    </source>
</reference>
<gene>
    <name evidence="2" type="ORF">HETIRDRAFT_427289</name>
</gene>
<organism evidence="2 3">
    <name type="scientific">Heterobasidion irregulare (strain TC 32-1)</name>
    <dbReference type="NCBI Taxonomy" id="747525"/>
    <lineage>
        <taxon>Eukaryota</taxon>
        <taxon>Fungi</taxon>
        <taxon>Dikarya</taxon>
        <taxon>Basidiomycota</taxon>
        <taxon>Agaricomycotina</taxon>
        <taxon>Agaricomycetes</taxon>
        <taxon>Russulales</taxon>
        <taxon>Bondarzewiaceae</taxon>
        <taxon>Heterobasidion</taxon>
        <taxon>Heterobasidion annosum species complex</taxon>
    </lineage>
</organism>
<feature type="region of interest" description="Disordered" evidence="1">
    <location>
        <begin position="708"/>
        <end position="727"/>
    </location>
</feature>
<proteinExistence type="predicted"/>
<dbReference type="RefSeq" id="XP_009546721.1">
    <property type="nucleotide sequence ID" value="XM_009548426.1"/>
</dbReference>
<accession>W4KAQ5</accession>
<evidence type="ECO:0000256" key="1">
    <source>
        <dbReference type="SAM" id="MobiDB-lite"/>
    </source>
</evidence>
<dbReference type="Proteomes" id="UP000030671">
    <property type="component" value="Unassembled WGS sequence"/>
</dbReference>
<evidence type="ECO:0000313" key="2">
    <source>
        <dbReference type="EMBL" id="ETW82166.1"/>
    </source>
</evidence>
<dbReference type="KEGG" id="hir:HETIRDRAFT_427289"/>
<evidence type="ECO:0000313" key="3">
    <source>
        <dbReference type="Proteomes" id="UP000030671"/>
    </source>
</evidence>
<feature type="region of interest" description="Disordered" evidence="1">
    <location>
        <begin position="900"/>
        <end position="958"/>
    </location>
</feature>
<dbReference type="InParanoid" id="W4KAQ5"/>
<dbReference type="AlphaFoldDB" id="W4KAQ5"/>